<dbReference type="AlphaFoldDB" id="A0A9X3NJ54"/>
<gene>
    <name evidence="19" type="ORF">LG943_01320</name>
</gene>
<dbReference type="Proteomes" id="UP001140076">
    <property type="component" value="Unassembled WGS sequence"/>
</dbReference>
<dbReference type="GO" id="GO:0004527">
    <property type="term" value="F:exonuclease activity"/>
    <property type="evidence" value="ECO:0007669"/>
    <property type="project" value="UniProtKB-KW"/>
</dbReference>
<evidence type="ECO:0000256" key="16">
    <source>
        <dbReference type="SAM" id="MobiDB-lite"/>
    </source>
</evidence>
<dbReference type="GO" id="GO:0043138">
    <property type="term" value="F:3'-5' DNA helicase activity"/>
    <property type="evidence" value="ECO:0007669"/>
    <property type="project" value="UniProtKB-EC"/>
</dbReference>
<accession>A0A9X3NJ54</accession>
<dbReference type="EMBL" id="JAJAQC010000002">
    <property type="protein sequence ID" value="MDA0562981.1"/>
    <property type="molecule type" value="Genomic_DNA"/>
</dbReference>
<protein>
    <recommendedName>
        <fullName evidence="13">DNA 3'-5' helicase</fullName>
        <ecNumber evidence="13">5.6.2.4</ecNumber>
    </recommendedName>
</protein>
<evidence type="ECO:0000256" key="6">
    <source>
        <dbReference type="ARBA" id="ARBA00022806"/>
    </source>
</evidence>
<evidence type="ECO:0000259" key="18">
    <source>
        <dbReference type="PROSITE" id="PS51217"/>
    </source>
</evidence>
<keyword evidence="2" id="KW-0540">Nuclease</keyword>
<keyword evidence="4" id="KW-0227">DNA damage</keyword>
<feature type="compositionally biased region" description="Low complexity" evidence="16">
    <location>
        <begin position="560"/>
        <end position="581"/>
    </location>
</feature>
<dbReference type="Pfam" id="PF12705">
    <property type="entry name" value="PDDEXK_1"/>
    <property type="match status" value="1"/>
</dbReference>
<evidence type="ECO:0000256" key="12">
    <source>
        <dbReference type="ARBA" id="ARBA00034617"/>
    </source>
</evidence>
<dbReference type="RefSeq" id="WP_270070268.1">
    <property type="nucleotide sequence ID" value="NZ_JAJAQC010000002.1"/>
</dbReference>
<evidence type="ECO:0000256" key="5">
    <source>
        <dbReference type="ARBA" id="ARBA00022801"/>
    </source>
</evidence>
<keyword evidence="3 15" id="KW-0547">Nucleotide-binding</keyword>
<proteinExistence type="inferred from homology"/>
<keyword evidence="11" id="KW-0413">Isomerase</keyword>
<reference evidence="19" key="1">
    <citation type="submission" date="2021-10" db="EMBL/GenBank/DDBJ databases">
        <title>Streptomonospora sp. nov., isolated from mangrove soil.</title>
        <authorList>
            <person name="Chen X."/>
            <person name="Ge X."/>
            <person name="Liu W."/>
        </authorList>
    </citation>
    <scope>NUCLEOTIDE SEQUENCE</scope>
    <source>
        <strain evidence="19">S1-112</strain>
    </source>
</reference>
<dbReference type="InterPro" id="IPR027417">
    <property type="entry name" value="P-loop_NTPase"/>
</dbReference>
<dbReference type="PANTHER" id="PTHR11070:SF59">
    <property type="entry name" value="DNA 3'-5' HELICASE"/>
    <property type="match status" value="1"/>
</dbReference>
<evidence type="ECO:0000256" key="10">
    <source>
        <dbReference type="ARBA" id="ARBA00023204"/>
    </source>
</evidence>
<sequence>MNSSPYRLVRRVLAEAPPPSLDENQQRVVAHTGGPMLVLAGPGTGKTTTIVEAVVDRIQNRGVDPARVLVLTFSRKAAQELRERITARLRRTTREPLALTFHSYAYALIRREFGRIEEQPPRLLSGPEQLMEIREILAGEAADGAEMWPERLRPALTTRGFAEELRDFLMRAQERGLDPADLDRLGREHRRDDWVAVGDFMDRYTGRFDVAPVPTFNYAELVRVAANLLNDPEIQARERANREVVFVDEYQDTDPAQEELLRALAGDGRDLVAVGDPDQSIYGFRGADVRGILEFPQRFPAWDGTPAPVVALRTCRRSGAALLAASRGVARRLPAAPAPGGGPVNSHRALTPTDTAPQGEVSVLLAESPAQEAAVIADTLRRAHLVDGVPWSRMAVLVRSAVRQLPTLRRALLAAGVPVAVGGDELPLAVEPLVRAMLLLIRCALRPHTIDEAAAHELLTSPFGEADTIRLRRLARALRRLDLDYRAAERKAAEKRAGQAGKGAGGGGADSSAGDLPSGGAASADTSAATTVGGAGADRPGDTAPDEPTATGDPADDPADLATDPTDLATNPTDPTDTAPLGEPPHGHRRGHRPSSALLADALRDPRELTLVDPEVAAPARRVASYLRLIRDRAASGASAEDVLWEVWRASGLADRLLRASQAGGRRGAAADRDLDAVVALFESAARYTDRLPPGVPEGFLDDLEAQEIPGDSLAERAPEGEAVRILTAHRSKGLEWDLTVVAGVQEGDWPDLRLRGSLLGVEQLIDTATGFADGDTPGAAVASKLLDEERRLFYVAVTRARSRLVVTAVGGEDTEERPSRFLSELGAGDPERVTTGRRWLSLPALVADLRSVVTDPQRPDPLRRAAAAHLARLADEGVRGADPAEWYALTRVSDDRPLVENPDDGAIRVSPSQVERFTTCELRWLLENAAGASSMEISSALGSIVHAVAVLVAEGADMAEIRLRMDEIWSELDFGGPWFAGKERERADEMVRKLVDWHETGERELVVTEEGFKVDIGGIEITGRVDRLEKDAQGRAVVVDIKTGSGRPKDEELGRHPQLGVYQLAVLRSAFAQFGLTEPGGAELVQVGKAALTHKARTQGQGALGEDPDPQWSERLVRDVAEGMSGSRFQAVRNSFCDSCAVRSSCPVHDEGKRV</sequence>
<feature type="region of interest" description="Disordered" evidence="16">
    <location>
        <begin position="494"/>
        <end position="594"/>
    </location>
</feature>
<keyword evidence="9" id="KW-0238">DNA-binding</keyword>
<dbReference type="PROSITE" id="PS51198">
    <property type="entry name" value="UVRD_HELICASE_ATP_BIND"/>
    <property type="match status" value="1"/>
</dbReference>
<dbReference type="InterPro" id="IPR011604">
    <property type="entry name" value="PDDEXK-like_dom_sf"/>
</dbReference>
<comment type="similarity">
    <text evidence="1">Belongs to the helicase family. UvrD subfamily.</text>
</comment>
<dbReference type="Gene3D" id="3.40.50.300">
    <property type="entry name" value="P-loop containing nucleotide triphosphate hydrolases"/>
    <property type="match status" value="3"/>
</dbReference>
<evidence type="ECO:0000313" key="19">
    <source>
        <dbReference type="EMBL" id="MDA0562981.1"/>
    </source>
</evidence>
<dbReference type="GO" id="GO:0000725">
    <property type="term" value="P:recombinational repair"/>
    <property type="evidence" value="ECO:0007669"/>
    <property type="project" value="TreeGrafter"/>
</dbReference>
<keyword evidence="6 15" id="KW-0347">Helicase</keyword>
<keyword evidence="10" id="KW-0234">DNA repair</keyword>
<evidence type="ECO:0000256" key="11">
    <source>
        <dbReference type="ARBA" id="ARBA00023235"/>
    </source>
</evidence>
<evidence type="ECO:0000256" key="7">
    <source>
        <dbReference type="ARBA" id="ARBA00022839"/>
    </source>
</evidence>
<dbReference type="InterPro" id="IPR013986">
    <property type="entry name" value="DExx_box_DNA_helicase_dom_sf"/>
</dbReference>
<feature type="domain" description="UvrD-like helicase ATP-binding" evidence="17">
    <location>
        <begin position="19"/>
        <end position="319"/>
    </location>
</feature>
<dbReference type="SUPFAM" id="SSF52540">
    <property type="entry name" value="P-loop containing nucleoside triphosphate hydrolases"/>
    <property type="match status" value="1"/>
</dbReference>
<feature type="compositionally biased region" description="Low complexity" evidence="16">
    <location>
        <begin position="510"/>
        <end position="532"/>
    </location>
</feature>
<dbReference type="GO" id="GO:0033202">
    <property type="term" value="C:DNA helicase complex"/>
    <property type="evidence" value="ECO:0007669"/>
    <property type="project" value="TreeGrafter"/>
</dbReference>
<dbReference type="Pfam" id="PF13361">
    <property type="entry name" value="UvrD_C"/>
    <property type="match status" value="1"/>
</dbReference>
<keyword evidence="20" id="KW-1185">Reference proteome</keyword>
<dbReference type="EC" id="5.6.2.4" evidence="13"/>
<feature type="binding site" evidence="15">
    <location>
        <begin position="40"/>
        <end position="47"/>
    </location>
    <ligand>
        <name>ATP</name>
        <dbReference type="ChEBI" id="CHEBI:30616"/>
    </ligand>
</feature>
<dbReference type="PANTHER" id="PTHR11070">
    <property type="entry name" value="UVRD / RECB / PCRA DNA HELICASE FAMILY MEMBER"/>
    <property type="match status" value="1"/>
</dbReference>
<evidence type="ECO:0000256" key="9">
    <source>
        <dbReference type="ARBA" id="ARBA00023125"/>
    </source>
</evidence>
<dbReference type="Gene3D" id="1.10.486.10">
    <property type="entry name" value="PCRA, domain 4"/>
    <property type="match status" value="2"/>
</dbReference>
<dbReference type="GO" id="GO:0005829">
    <property type="term" value="C:cytosol"/>
    <property type="evidence" value="ECO:0007669"/>
    <property type="project" value="TreeGrafter"/>
</dbReference>
<evidence type="ECO:0000256" key="1">
    <source>
        <dbReference type="ARBA" id="ARBA00009922"/>
    </source>
</evidence>
<dbReference type="Pfam" id="PF00580">
    <property type="entry name" value="UvrD-helicase"/>
    <property type="match status" value="1"/>
</dbReference>
<keyword evidence="8 15" id="KW-0067">ATP-binding</keyword>
<evidence type="ECO:0000256" key="8">
    <source>
        <dbReference type="ARBA" id="ARBA00022840"/>
    </source>
</evidence>
<dbReference type="Gene3D" id="1.10.10.160">
    <property type="match status" value="1"/>
</dbReference>
<dbReference type="InterPro" id="IPR038726">
    <property type="entry name" value="PDDEXK_AddAB-type"/>
</dbReference>
<evidence type="ECO:0000256" key="15">
    <source>
        <dbReference type="PROSITE-ProRule" id="PRU00560"/>
    </source>
</evidence>
<dbReference type="InterPro" id="IPR000212">
    <property type="entry name" value="DNA_helicase_UvrD/REP"/>
</dbReference>
<evidence type="ECO:0000256" key="2">
    <source>
        <dbReference type="ARBA" id="ARBA00022722"/>
    </source>
</evidence>
<evidence type="ECO:0000256" key="14">
    <source>
        <dbReference type="ARBA" id="ARBA00048988"/>
    </source>
</evidence>
<comment type="caution">
    <text evidence="19">The sequence shown here is derived from an EMBL/GenBank/DDBJ whole genome shotgun (WGS) entry which is preliminary data.</text>
</comment>
<evidence type="ECO:0000256" key="13">
    <source>
        <dbReference type="ARBA" id="ARBA00034808"/>
    </source>
</evidence>
<evidence type="ECO:0000256" key="4">
    <source>
        <dbReference type="ARBA" id="ARBA00022763"/>
    </source>
</evidence>
<feature type="domain" description="UvrD-like helicase C-terminal" evidence="18">
    <location>
        <begin position="330"/>
        <end position="734"/>
    </location>
</feature>
<dbReference type="InterPro" id="IPR014016">
    <property type="entry name" value="UvrD-like_ATP-bd"/>
</dbReference>
<evidence type="ECO:0000259" key="17">
    <source>
        <dbReference type="PROSITE" id="PS51198"/>
    </source>
</evidence>
<comment type="catalytic activity">
    <reaction evidence="12">
        <text>Couples ATP hydrolysis with the unwinding of duplex DNA by translocating in the 3'-5' direction.</text>
        <dbReference type="EC" id="5.6.2.4"/>
    </reaction>
</comment>
<dbReference type="InterPro" id="IPR014017">
    <property type="entry name" value="DNA_helicase_UvrD-like_C"/>
</dbReference>
<name>A0A9X3NJ54_9ACTN</name>
<dbReference type="GO" id="GO:0005524">
    <property type="term" value="F:ATP binding"/>
    <property type="evidence" value="ECO:0007669"/>
    <property type="project" value="UniProtKB-UniRule"/>
</dbReference>
<organism evidence="19 20">
    <name type="scientific">Streptomonospora mangrovi</name>
    <dbReference type="NCBI Taxonomy" id="2883123"/>
    <lineage>
        <taxon>Bacteria</taxon>
        <taxon>Bacillati</taxon>
        <taxon>Actinomycetota</taxon>
        <taxon>Actinomycetes</taxon>
        <taxon>Streptosporangiales</taxon>
        <taxon>Nocardiopsidaceae</taxon>
        <taxon>Streptomonospora</taxon>
    </lineage>
</organism>
<evidence type="ECO:0000313" key="20">
    <source>
        <dbReference type="Proteomes" id="UP001140076"/>
    </source>
</evidence>
<feature type="compositionally biased region" description="Low complexity" evidence="16">
    <location>
        <begin position="542"/>
        <end position="553"/>
    </location>
</feature>
<dbReference type="PROSITE" id="PS51217">
    <property type="entry name" value="UVRD_HELICASE_CTER"/>
    <property type="match status" value="1"/>
</dbReference>
<comment type="catalytic activity">
    <reaction evidence="14">
        <text>ATP + H2O = ADP + phosphate + H(+)</text>
        <dbReference type="Rhea" id="RHEA:13065"/>
        <dbReference type="ChEBI" id="CHEBI:15377"/>
        <dbReference type="ChEBI" id="CHEBI:15378"/>
        <dbReference type="ChEBI" id="CHEBI:30616"/>
        <dbReference type="ChEBI" id="CHEBI:43474"/>
        <dbReference type="ChEBI" id="CHEBI:456216"/>
        <dbReference type="EC" id="5.6.2.4"/>
    </reaction>
</comment>
<dbReference type="GO" id="GO:0003677">
    <property type="term" value="F:DNA binding"/>
    <property type="evidence" value="ECO:0007669"/>
    <property type="project" value="UniProtKB-KW"/>
</dbReference>
<dbReference type="CDD" id="cd17932">
    <property type="entry name" value="DEXQc_UvrD"/>
    <property type="match status" value="1"/>
</dbReference>
<keyword evidence="5 15" id="KW-0378">Hydrolase</keyword>
<keyword evidence="7" id="KW-0269">Exonuclease</keyword>
<evidence type="ECO:0000256" key="3">
    <source>
        <dbReference type="ARBA" id="ARBA00022741"/>
    </source>
</evidence>
<feature type="compositionally biased region" description="Gly residues" evidence="16">
    <location>
        <begin position="500"/>
        <end position="509"/>
    </location>
</feature>
<dbReference type="Gene3D" id="3.90.320.10">
    <property type="match status" value="1"/>
</dbReference>